<accession>A0A975ZQX2</accession>
<evidence type="ECO:0000313" key="1">
    <source>
        <dbReference type="EMBL" id="SEK09752.1"/>
    </source>
</evidence>
<gene>
    <name evidence="1" type="ORF">SAMN04487940_1316</name>
</gene>
<dbReference type="GeneID" id="80820970"/>
<dbReference type="Proteomes" id="UP000182932">
    <property type="component" value="Unassembled WGS sequence"/>
</dbReference>
<sequence>MDKSVLKTRLLELTRADYEAAREKYETLVAEARVTGDEPLDHDQQSRAESNGELAAAWDEAMHDDEARLRRLNEIDFGAKDEVTAGAAVELDGRMLVVCVATPEFDLDGRKVMGISPAAPIFRAMRGLGAGDSFEFNDTRHEITAVY</sequence>
<dbReference type="AlphaFoldDB" id="A0A975ZQX2"/>
<evidence type="ECO:0000313" key="2">
    <source>
        <dbReference type="Proteomes" id="UP000182932"/>
    </source>
</evidence>
<evidence type="ECO:0008006" key="3">
    <source>
        <dbReference type="Google" id="ProtNLM"/>
    </source>
</evidence>
<keyword evidence="2" id="KW-1185">Reference proteome</keyword>
<reference evidence="1 2" key="1">
    <citation type="submission" date="2016-10" db="EMBL/GenBank/DDBJ databases">
        <authorList>
            <person name="Varghese N."/>
            <person name="Submissions S."/>
        </authorList>
    </citation>
    <scope>NUCLEOTIDE SEQUENCE [LARGE SCALE GENOMIC DNA]</scope>
    <source>
        <strain evidence="1 2">FF3</strain>
    </source>
</reference>
<comment type="caution">
    <text evidence="1">The sequence shown here is derived from an EMBL/GenBank/DDBJ whole genome shotgun (WGS) entry which is preliminary data.</text>
</comment>
<proteinExistence type="predicted"/>
<organism evidence="1 2">
    <name type="scientific">Marinovum algicola</name>
    <dbReference type="NCBI Taxonomy" id="42444"/>
    <lineage>
        <taxon>Bacteria</taxon>
        <taxon>Pseudomonadati</taxon>
        <taxon>Pseudomonadota</taxon>
        <taxon>Alphaproteobacteria</taxon>
        <taxon>Rhodobacterales</taxon>
        <taxon>Roseobacteraceae</taxon>
        <taxon>Marinovum</taxon>
    </lineage>
</organism>
<name>A0A975ZQX2_9RHOB</name>
<dbReference type="EMBL" id="FNYY01000031">
    <property type="protein sequence ID" value="SEK09752.1"/>
    <property type="molecule type" value="Genomic_DNA"/>
</dbReference>
<dbReference type="RefSeq" id="WP_074840033.1">
    <property type="nucleotide sequence ID" value="NZ_CATMKJ010000033.1"/>
</dbReference>
<protein>
    <recommendedName>
        <fullName evidence="3">Transcription elongation factor</fullName>
    </recommendedName>
</protein>